<feature type="compositionally biased region" description="Basic and acidic residues" evidence="1">
    <location>
        <begin position="39"/>
        <end position="49"/>
    </location>
</feature>
<gene>
    <name evidence="2" type="ORF">NPIL_269441</name>
</gene>
<protein>
    <submittedName>
        <fullName evidence="2">Uncharacterized protein</fullName>
    </submittedName>
</protein>
<dbReference type="AlphaFoldDB" id="A0A8X6UIZ9"/>
<keyword evidence="3" id="KW-1185">Reference proteome</keyword>
<name>A0A8X6UIZ9_NEPPI</name>
<feature type="region of interest" description="Disordered" evidence="1">
    <location>
        <begin position="116"/>
        <end position="150"/>
    </location>
</feature>
<dbReference type="EMBL" id="BMAW01126022">
    <property type="protein sequence ID" value="GFU15030.1"/>
    <property type="molecule type" value="Genomic_DNA"/>
</dbReference>
<sequence length="186" mass="20703">MVTILHRPSMARYRKDPVLKGSSHLSIGGIHRPPPGLAVDRRKETSDSTMSHRMDSVGLFYFWSGHSALGTIQLWYSSVFSGRVNRVPQVGETRHPAWIQLTDRLCFISIRGGGNKGGRDRLHPGGPYGEAPPCGEFHQEDPPDPRLGRTSIAGWELDADDKDDSGRVIGRQSVFWLIGRGVFHHL</sequence>
<feature type="region of interest" description="Disordered" evidence="1">
    <location>
        <begin position="30"/>
        <end position="49"/>
    </location>
</feature>
<comment type="caution">
    <text evidence="2">The sequence shown here is derived from an EMBL/GenBank/DDBJ whole genome shotgun (WGS) entry which is preliminary data.</text>
</comment>
<proteinExistence type="predicted"/>
<evidence type="ECO:0000313" key="3">
    <source>
        <dbReference type="Proteomes" id="UP000887013"/>
    </source>
</evidence>
<organism evidence="2 3">
    <name type="scientific">Nephila pilipes</name>
    <name type="common">Giant wood spider</name>
    <name type="synonym">Nephila maculata</name>
    <dbReference type="NCBI Taxonomy" id="299642"/>
    <lineage>
        <taxon>Eukaryota</taxon>
        <taxon>Metazoa</taxon>
        <taxon>Ecdysozoa</taxon>
        <taxon>Arthropoda</taxon>
        <taxon>Chelicerata</taxon>
        <taxon>Arachnida</taxon>
        <taxon>Araneae</taxon>
        <taxon>Araneomorphae</taxon>
        <taxon>Entelegynae</taxon>
        <taxon>Araneoidea</taxon>
        <taxon>Nephilidae</taxon>
        <taxon>Nephila</taxon>
    </lineage>
</organism>
<feature type="compositionally biased region" description="Basic and acidic residues" evidence="1">
    <location>
        <begin position="137"/>
        <end position="147"/>
    </location>
</feature>
<reference evidence="2" key="1">
    <citation type="submission" date="2020-08" db="EMBL/GenBank/DDBJ databases">
        <title>Multicomponent nature underlies the extraordinary mechanical properties of spider dragline silk.</title>
        <authorList>
            <person name="Kono N."/>
            <person name="Nakamura H."/>
            <person name="Mori M."/>
            <person name="Yoshida Y."/>
            <person name="Ohtoshi R."/>
            <person name="Malay A.D."/>
            <person name="Moran D.A.P."/>
            <person name="Tomita M."/>
            <person name="Numata K."/>
            <person name="Arakawa K."/>
        </authorList>
    </citation>
    <scope>NUCLEOTIDE SEQUENCE</scope>
</reference>
<dbReference type="Proteomes" id="UP000887013">
    <property type="component" value="Unassembled WGS sequence"/>
</dbReference>
<accession>A0A8X6UIZ9</accession>
<evidence type="ECO:0000256" key="1">
    <source>
        <dbReference type="SAM" id="MobiDB-lite"/>
    </source>
</evidence>
<evidence type="ECO:0000313" key="2">
    <source>
        <dbReference type="EMBL" id="GFU15030.1"/>
    </source>
</evidence>